<protein>
    <submittedName>
        <fullName evidence="1">Uncharacterized protein</fullName>
    </submittedName>
</protein>
<dbReference type="AlphaFoldDB" id="G3HLK7"/>
<proteinExistence type="predicted"/>
<accession>G3HLK7</accession>
<organism evidence="1 2">
    <name type="scientific">Cricetulus griseus</name>
    <name type="common">Chinese hamster</name>
    <name type="synonym">Cricetulus barabensis griseus</name>
    <dbReference type="NCBI Taxonomy" id="10029"/>
    <lineage>
        <taxon>Eukaryota</taxon>
        <taxon>Metazoa</taxon>
        <taxon>Chordata</taxon>
        <taxon>Craniata</taxon>
        <taxon>Vertebrata</taxon>
        <taxon>Euteleostomi</taxon>
        <taxon>Mammalia</taxon>
        <taxon>Eutheria</taxon>
        <taxon>Euarchontoglires</taxon>
        <taxon>Glires</taxon>
        <taxon>Rodentia</taxon>
        <taxon>Myomorpha</taxon>
        <taxon>Muroidea</taxon>
        <taxon>Cricetidae</taxon>
        <taxon>Cricetinae</taxon>
        <taxon>Cricetulus</taxon>
    </lineage>
</organism>
<evidence type="ECO:0000313" key="1">
    <source>
        <dbReference type="EMBL" id="EGW08185.1"/>
    </source>
</evidence>
<reference evidence="2" key="1">
    <citation type="journal article" date="2011" name="Nat. Biotechnol.">
        <title>The genomic sequence of the Chinese hamster ovary (CHO)-K1 cell line.</title>
        <authorList>
            <person name="Xu X."/>
            <person name="Nagarajan H."/>
            <person name="Lewis N.E."/>
            <person name="Pan S."/>
            <person name="Cai Z."/>
            <person name="Liu X."/>
            <person name="Chen W."/>
            <person name="Xie M."/>
            <person name="Wang W."/>
            <person name="Hammond S."/>
            <person name="Andersen M.R."/>
            <person name="Neff N."/>
            <person name="Passarelli B."/>
            <person name="Koh W."/>
            <person name="Fan H.C."/>
            <person name="Wang J."/>
            <person name="Gui Y."/>
            <person name="Lee K.H."/>
            <person name="Betenbaugh M.J."/>
            <person name="Quake S.R."/>
            <person name="Famili I."/>
            <person name="Palsson B.O."/>
            <person name="Wang J."/>
        </authorList>
    </citation>
    <scope>NUCLEOTIDE SEQUENCE [LARGE SCALE GENOMIC DNA]</scope>
    <source>
        <strain evidence="2">CHO K1 cell line</strain>
    </source>
</reference>
<dbReference type="EMBL" id="JH000492">
    <property type="protein sequence ID" value="EGW08185.1"/>
    <property type="molecule type" value="Genomic_DNA"/>
</dbReference>
<dbReference type="InParanoid" id="G3HLK7"/>
<evidence type="ECO:0000313" key="2">
    <source>
        <dbReference type="Proteomes" id="UP000001075"/>
    </source>
</evidence>
<dbReference type="Proteomes" id="UP000001075">
    <property type="component" value="Unassembled WGS sequence"/>
</dbReference>
<gene>
    <name evidence="1" type="ORF">I79_011596</name>
</gene>
<name>G3HLK7_CRIGR</name>
<sequence>MGREIFVLLLENRNNLFFINTGVGDGLVCLFKGKKLTLASNCSFNLFILANQYSGFKMGFLNKSQ</sequence>